<evidence type="ECO:0000256" key="1">
    <source>
        <dbReference type="SAM" id="MobiDB-lite"/>
    </source>
</evidence>
<feature type="compositionally biased region" description="Low complexity" evidence="1">
    <location>
        <begin position="63"/>
        <end position="81"/>
    </location>
</feature>
<feature type="signal peptide" evidence="2">
    <location>
        <begin position="1"/>
        <end position="25"/>
    </location>
</feature>
<feature type="compositionally biased region" description="Basic and acidic residues" evidence="1">
    <location>
        <begin position="162"/>
        <end position="177"/>
    </location>
</feature>
<comment type="caution">
    <text evidence="3">The sequence shown here is derived from an EMBL/GenBank/DDBJ whole genome shotgun (WGS) entry which is preliminary data.</text>
</comment>
<name>A0ABQ3ZA42_9ACTN</name>
<evidence type="ECO:0000313" key="3">
    <source>
        <dbReference type="EMBL" id="GIE06672.1"/>
    </source>
</evidence>
<organism evidence="3 4">
    <name type="scientific">Paractinoplanes durhamensis</name>
    <dbReference type="NCBI Taxonomy" id="113563"/>
    <lineage>
        <taxon>Bacteria</taxon>
        <taxon>Bacillati</taxon>
        <taxon>Actinomycetota</taxon>
        <taxon>Actinomycetes</taxon>
        <taxon>Micromonosporales</taxon>
        <taxon>Micromonosporaceae</taxon>
        <taxon>Paractinoplanes</taxon>
    </lineage>
</organism>
<gene>
    <name evidence="3" type="ORF">Adu01nite_80220</name>
</gene>
<feature type="region of interest" description="Disordered" evidence="1">
    <location>
        <begin position="54"/>
        <end position="81"/>
    </location>
</feature>
<evidence type="ECO:0000313" key="4">
    <source>
        <dbReference type="Proteomes" id="UP000637628"/>
    </source>
</evidence>
<keyword evidence="4" id="KW-1185">Reference proteome</keyword>
<keyword evidence="2" id="KW-0732">Signal</keyword>
<reference evidence="3 4" key="1">
    <citation type="submission" date="2021-01" db="EMBL/GenBank/DDBJ databases">
        <title>Whole genome shotgun sequence of Actinoplanes durhamensis NBRC 14914.</title>
        <authorList>
            <person name="Komaki H."/>
            <person name="Tamura T."/>
        </authorList>
    </citation>
    <scope>NUCLEOTIDE SEQUENCE [LARGE SCALE GENOMIC DNA]</scope>
    <source>
        <strain evidence="3 4">NBRC 14914</strain>
    </source>
</reference>
<sequence>MKRVRFATIVTLALVASLLSVPASASPGSAPAAPVARGSDARELDRTRFTLGGAALPSHPRYRPGTGSRPGGRRAAAGTPAVGTEREWLGLDDTTGGYYPKKYKLRAVGKHIEVWVADDIAFPAADCRKNAVEVTDRQVGDLIHEFDHTIYPKETATFSTPPDRDGSNAKRNGDYSGDGDKTVTLIDNIRDDNYFHYPKAVTYVAGFFSAQLNELFDRNVMTIDAYDWKHRLGAVPADEPTDDLCSSRPSHPRMYESTFAHEWQHLLEYYADSEEESWVNEGLSDYAQTLVGYVDARAGVDDLGNDNHLICFQGFGSVKTKYNPNPKICGGPQNSLNLWDEGTPTEVLADYGNAYQFMLYLSDRFGPNTISLLHRDGIRQGLAGVQAALPTGTALYDVVHDYQTMTLVDKVVGGKGGKMSGVPIDRVTADSLRSTVNLDNPSSYDTPGAPPNGADYVPLPTPLRSVSFTGAKTLPPLPTGWTIADGTLFSGNKLNLDSQAVLPITVPAATKSPTLKLETAYGTEESYDWALVSISTDGGRTYNPVAGDRTRYGPLGWGLTGASGGVVTAGYDLKAYAGKKVLLNLHYVSDGAVNKGGWRIGRITLGDRVLNDGTSLKGWRSPGEIVATPVYHWHATLVGIDGHRARIVPIGRWAELKAYPKVVAIIAYDEPTEKFSQYAPYRLVVNDTLQPGGSAPALRYGRMP</sequence>
<accession>A0ABQ3ZA42</accession>
<evidence type="ECO:0008006" key="5">
    <source>
        <dbReference type="Google" id="ProtNLM"/>
    </source>
</evidence>
<dbReference type="EMBL" id="BOML01000066">
    <property type="protein sequence ID" value="GIE06672.1"/>
    <property type="molecule type" value="Genomic_DNA"/>
</dbReference>
<feature type="chain" id="PRO_5046462154" description="Immune inhibitor A peptidase M6" evidence="2">
    <location>
        <begin position="26"/>
        <end position="704"/>
    </location>
</feature>
<dbReference type="Pfam" id="PF20773">
    <property type="entry name" value="InhA-like_MAM"/>
    <property type="match status" value="1"/>
</dbReference>
<dbReference type="Proteomes" id="UP000637628">
    <property type="component" value="Unassembled WGS sequence"/>
</dbReference>
<feature type="region of interest" description="Disordered" evidence="1">
    <location>
        <begin position="154"/>
        <end position="177"/>
    </location>
</feature>
<protein>
    <recommendedName>
        <fullName evidence="5">Immune inhibitor A peptidase M6</fullName>
    </recommendedName>
</protein>
<evidence type="ECO:0000256" key="2">
    <source>
        <dbReference type="SAM" id="SignalP"/>
    </source>
</evidence>
<proteinExistence type="predicted"/>